<dbReference type="PANTHER" id="PTHR43155">
    <property type="entry name" value="CYCLIC DI-GMP PHOSPHODIESTERASE PA4108-RELATED"/>
    <property type="match status" value="1"/>
</dbReference>
<dbReference type="NCBIfam" id="TIGR00277">
    <property type="entry name" value="HDIG"/>
    <property type="match status" value="1"/>
</dbReference>
<feature type="non-terminal residue" evidence="3">
    <location>
        <position position="1"/>
    </location>
</feature>
<dbReference type="SUPFAM" id="SSF55073">
    <property type="entry name" value="Nucleotide cyclase"/>
    <property type="match status" value="1"/>
</dbReference>
<dbReference type="InterPro" id="IPR003607">
    <property type="entry name" value="HD/PDEase_dom"/>
</dbReference>
<evidence type="ECO:0000259" key="1">
    <source>
        <dbReference type="PROSITE" id="PS50887"/>
    </source>
</evidence>
<evidence type="ECO:0000313" key="3">
    <source>
        <dbReference type="EMBL" id="GAH63000.1"/>
    </source>
</evidence>
<dbReference type="PROSITE" id="PS51832">
    <property type="entry name" value="HD_GYP"/>
    <property type="match status" value="1"/>
</dbReference>
<feature type="domain" description="GGDEF" evidence="1">
    <location>
        <begin position="1"/>
        <end position="107"/>
    </location>
</feature>
<dbReference type="NCBIfam" id="TIGR00254">
    <property type="entry name" value="GGDEF"/>
    <property type="match status" value="1"/>
</dbReference>
<dbReference type="InterPro" id="IPR029787">
    <property type="entry name" value="Nucleotide_cyclase"/>
</dbReference>
<dbReference type="SMART" id="SM00267">
    <property type="entry name" value="GGDEF"/>
    <property type="match status" value="1"/>
</dbReference>
<evidence type="ECO:0008006" key="4">
    <source>
        <dbReference type="Google" id="ProtNLM"/>
    </source>
</evidence>
<dbReference type="CDD" id="cd01949">
    <property type="entry name" value="GGDEF"/>
    <property type="match status" value="1"/>
</dbReference>
<protein>
    <recommendedName>
        <fullName evidence="4">Diguanylate cyclase</fullName>
    </recommendedName>
</protein>
<name>X1I133_9ZZZZ</name>
<dbReference type="InterPro" id="IPR000160">
    <property type="entry name" value="GGDEF_dom"/>
</dbReference>
<feature type="domain" description="HD-GYP" evidence="2">
    <location>
        <begin position="137"/>
        <end position="264"/>
    </location>
</feature>
<comment type="caution">
    <text evidence="3">The sequence shown here is derived from an EMBL/GenBank/DDBJ whole genome shotgun (WGS) entry which is preliminary data.</text>
</comment>
<organism evidence="3">
    <name type="scientific">marine sediment metagenome</name>
    <dbReference type="NCBI Taxonomy" id="412755"/>
    <lineage>
        <taxon>unclassified sequences</taxon>
        <taxon>metagenomes</taxon>
        <taxon>ecological metagenomes</taxon>
    </lineage>
</organism>
<dbReference type="Gene3D" id="3.30.70.270">
    <property type="match status" value="1"/>
</dbReference>
<feature type="non-terminal residue" evidence="3">
    <location>
        <position position="264"/>
    </location>
</feature>
<dbReference type="Pfam" id="PF13487">
    <property type="entry name" value="HD_5"/>
    <property type="match status" value="1"/>
</dbReference>
<dbReference type="InterPro" id="IPR043128">
    <property type="entry name" value="Rev_trsase/Diguanyl_cyclase"/>
</dbReference>
<accession>X1I133</accession>
<reference evidence="3" key="1">
    <citation type="journal article" date="2014" name="Front. Microbiol.">
        <title>High frequency of phylogenetically diverse reductive dehalogenase-homologous genes in deep subseafloor sedimentary metagenomes.</title>
        <authorList>
            <person name="Kawai M."/>
            <person name="Futagami T."/>
            <person name="Toyoda A."/>
            <person name="Takaki Y."/>
            <person name="Nishi S."/>
            <person name="Hori S."/>
            <person name="Arai W."/>
            <person name="Tsubouchi T."/>
            <person name="Morono Y."/>
            <person name="Uchiyama I."/>
            <person name="Ito T."/>
            <person name="Fujiyama A."/>
            <person name="Inagaki F."/>
            <person name="Takami H."/>
        </authorList>
    </citation>
    <scope>NUCLEOTIDE SEQUENCE</scope>
    <source>
        <strain evidence="3">Expedition CK06-06</strain>
    </source>
</reference>
<dbReference type="SUPFAM" id="SSF109604">
    <property type="entry name" value="HD-domain/PDEase-like"/>
    <property type="match status" value="1"/>
</dbReference>
<dbReference type="PANTHER" id="PTHR43155:SF2">
    <property type="entry name" value="CYCLIC DI-GMP PHOSPHODIESTERASE PA4108"/>
    <property type="match status" value="1"/>
</dbReference>
<dbReference type="InterPro" id="IPR006675">
    <property type="entry name" value="HDIG_dom"/>
</dbReference>
<dbReference type="Gene3D" id="1.10.3210.10">
    <property type="entry name" value="Hypothetical protein af1432"/>
    <property type="match status" value="1"/>
</dbReference>
<evidence type="ECO:0000259" key="2">
    <source>
        <dbReference type="PROSITE" id="PS51832"/>
    </source>
</evidence>
<dbReference type="CDD" id="cd00077">
    <property type="entry name" value="HDc"/>
    <property type="match status" value="1"/>
</dbReference>
<proteinExistence type="predicted"/>
<sequence>DDTLRKLAECMKSQKRTTDVLTRYGGDEFVILMPETKAKDAVILLERIRDEIQQIKLVENLPMTISCGIAQSLSEPTDSSRELMRRADLALYQAKNAGRNCVEIWDETMSKALNDNDIETKKITKLQRRIAGLSEQAEKVFIQSIWGLVQALEAKDPYTKKHSANVMHYAVGIAKTMKITPKELEVIRRAAMIHDIGKIGIPDAILSKPAKLTPRERSIIEQHPLIAVRILDKMTFLEQEIAIVRHHHEKWNGQGYPDGLSNTS</sequence>
<dbReference type="EMBL" id="BARU01030376">
    <property type="protein sequence ID" value="GAH63000.1"/>
    <property type="molecule type" value="Genomic_DNA"/>
</dbReference>
<dbReference type="Pfam" id="PF00990">
    <property type="entry name" value="GGDEF"/>
    <property type="match status" value="1"/>
</dbReference>
<dbReference type="AlphaFoldDB" id="X1I133"/>
<gene>
    <name evidence="3" type="ORF">S03H2_48211</name>
</gene>
<dbReference type="SMART" id="SM00471">
    <property type="entry name" value="HDc"/>
    <property type="match status" value="1"/>
</dbReference>
<dbReference type="InterPro" id="IPR037522">
    <property type="entry name" value="HD_GYP_dom"/>
</dbReference>
<dbReference type="PROSITE" id="PS50887">
    <property type="entry name" value="GGDEF"/>
    <property type="match status" value="1"/>
</dbReference>